<protein>
    <submittedName>
        <fullName evidence="2">Uncharacterized protein</fullName>
    </submittedName>
</protein>
<keyword evidence="3" id="KW-1185">Reference proteome</keyword>
<keyword evidence="1" id="KW-0812">Transmembrane</keyword>
<name>A0A1R3HXF6_9ROSI</name>
<feature type="transmembrane region" description="Helical" evidence="1">
    <location>
        <begin position="49"/>
        <end position="71"/>
    </location>
</feature>
<evidence type="ECO:0000313" key="3">
    <source>
        <dbReference type="Proteomes" id="UP000187203"/>
    </source>
</evidence>
<evidence type="ECO:0000313" key="2">
    <source>
        <dbReference type="EMBL" id="OMO75047.1"/>
    </source>
</evidence>
<gene>
    <name evidence="2" type="ORF">COLO4_26362</name>
</gene>
<accession>A0A1R3HXF6</accession>
<dbReference type="AlphaFoldDB" id="A0A1R3HXF6"/>
<dbReference type="EMBL" id="AWUE01019232">
    <property type="protein sequence ID" value="OMO75047.1"/>
    <property type="molecule type" value="Genomic_DNA"/>
</dbReference>
<evidence type="ECO:0000256" key="1">
    <source>
        <dbReference type="SAM" id="Phobius"/>
    </source>
</evidence>
<keyword evidence="1" id="KW-1133">Transmembrane helix</keyword>
<reference evidence="3" key="1">
    <citation type="submission" date="2013-09" db="EMBL/GenBank/DDBJ databases">
        <title>Corchorus olitorius genome sequencing.</title>
        <authorList>
            <person name="Alam M."/>
            <person name="Haque M.S."/>
            <person name="Islam M.S."/>
            <person name="Emdad E.M."/>
            <person name="Islam M.M."/>
            <person name="Ahmed B."/>
            <person name="Halim A."/>
            <person name="Hossen Q.M.M."/>
            <person name="Hossain M.Z."/>
            <person name="Ahmed R."/>
            <person name="Khan M.M."/>
            <person name="Islam R."/>
            <person name="Rashid M.M."/>
            <person name="Khan S.A."/>
            <person name="Rahman M.S."/>
            <person name="Alam M."/>
            <person name="Yahiya A.S."/>
            <person name="Khan M.S."/>
            <person name="Azam M.S."/>
            <person name="Haque T."/>
            <person name="Lashkar M.Z.H."/>
            <person name="Akhand A.I."/>
            <person name="Morshed G."/>
            <person name="Roy S."/>
            <person name="Uddin K.S."/>
            <person name="Rabeya T."/>
            <person name="Hossain A.S."/>
            <person name="Chowdhury A."/>
            <person name="Snigdha A.R."/>
            <person name="Mortoza M.S."/>
            <person name="Matin S.A."/>
            <person name="Hoque S.M.E."/>
            <person name="Islam M.K."/>
            <person name="Roy D.K."/>
            <person name="Haider R."/>
            <person name="Moosa M.M."/>
            <person name="Elias S.M."/>
            <person name="Hasan A.M."/>
            <person name="Jahan S."/>
            <person name="Shafiuddin M."/>
            <person name="Mahmood N."/>
            <person name="Shommy N.S."/>
        </authorList>
    </citation>
    <scope>NUCLEOTIDE SEQUENCE [LARGE SCALE GENOMIC DNA]</scope>
    <source>
        <strain evidence="3">cv. O-4</strain>
    </source>
</reference>
<sequence length="143" mass="15601">MPAIPAAGCGLFLLLSGLLCWLTNNSLEKIFRPRPPLEFPVSPFHLNTIYPSLCCYGVAISTALAIILAYVTTLTSRAIAATNGVSDVEMNHLPPSPAAVGTEITKVKTRFRVFETSRFRSVRASILLCNRLVSFLHLQPADE</sequence>
<organism evidence="2 3">
    <name type="scientific">Corchorus olitorius</name>
    <dbReference type="NCBI Taxonomy" id="93759"/>
    <lineage>
        <taxon>Eukaryota</taxon>
        <taxon>Viridiplantae</taxon>
        <taxon>Streptophyta</taxon>
        <taxon>Embryophyta</taxon>
        <taxon>Tracheophyta</taxon>
        <taxon>Spermatophyta</taxon>
        <taxon>Magnoliopsida</taxon>
        <taxon>eudicotyledons</taxon>
        <taxon>Gunneridae</taxon>
        <taxon>Pentapetalae</taxon>
        <taxon>rosids</taxon>
        <taxon>malvids</taxon>
        <taxon>Malvales</taxon>
        <taxon>Malvaceae</taxon>
        <taxon>Grewioideae</taxon>
        <taxon>Apeibeae</taxon>
        <taxon>Corchorus</taxon>
    </lineage>
</organism>
<proteinExistence type="predicted"/>
<comment type="caution">
    <text evidence="2">The sequence shown here is derived from an EMBL/GenBank/DDBJ whole genome shotgun (WGS) entry which is preliminary data.</text>
</comment>
<keyword evidence="1" id="KW-0472">Membrane</keyword>
<dbReference type="Proteomes" id="UP000187203">
    <property type="component" value="Unassembled WGS sequence"/>
</dbReference>